<dbReference type="EMBL" id="CP026309">
    <property type="protein sequence ID" value="AUV82181.1"/>
    <property type="molecule type" value="Genomic_DNA"/>
</dbReference>
<dbReference type="AlphaFoldDB" id="A0A2I8VJU1"/>
<protein>
    <submittedName>
        <fullName evidence="2">Uncharacterized protein</fullName>
    </submittedName>
</protein>
<sequence>MVGPSITDDERRVANTRLQVGFVVLVGISAGLVAIQGGATPLQIGAAVVAGLVLGGVLLYWLRRWSAQFRRETNRRRPRR</sequence>
<reference evidence="2 3" key="1">
    <citation type="submission" date="2018-01" db="EMBL/GenBank/DDBJ databases">
        <title>Complete genome sequence of Salinigranum rubrum GX10T, an extremely halophilic archaeon isolated from a marine solar saltern.</title>
        <authorList>
            <person name="Han S."/>
        </authorList>
    </citation>
    <scope>NUCLEOTIDE SEQUENCE [LARGE SCALE GENOMIC DNA]</scope>
    <source>
        <strain evidence="2 3">GX10</strain>
    </source>
</reference>
<keyword evidence="3" id="KW-1185">Reference proteome</keyword>
<gene>
    <name evidence="2" type="ORF">C2R22_11415</name>
</gene>
<keyword evidence="1" id="KW-1133">Transmembrane helix</keyword>
<dbReference type="GeneID" id="35592708"/>
<proteinExistence type="predicted"/>
<evidence type="ECO:0000313" key="2">
    <source>
        <dbReference type="EMBL" id="AUV82181.1"/>
    </source>
</evidence>
<dbReference type="RefSeq" id="WP_103425870.1">
    <property type="nucleotide sequence ID" value="NZ_CP026309.1"/>
</dbReference>
<dbReference type="OrthoDB" id="330458at2157"/>
<evidence type="ECO:0000313" key="3">
    <source>
        <dbReference type="Proteomes" id="UP000236584"/>
    </source>
</evidence>
<evidence type="ECO:0000256" key="1">
    <source>
        <dbReference type="SAM" id="Phobius"/>
    </source>
</evidence>
<keyword evidence="1" id="KW-0472">Membrane</keyword>
<feature type="transmembrane region" description="Helical" evidence="1">
    <location>
        <begin position="20"/>
        <end position="38"/>
    </location>
</feature>
<keyword evidence="1" id="KW-0812">Transmembrane</keyword>
<feature type="transmembrane region" description="Helical" evidence="1">
    <location>
        <begin position="44"/>
        <end position="62"/>
    </location>
</feature>
<organism evidence="2 3">
    <name type="scientific">Salinigranum rubrum</name>
    <dbReference type="NCBI Taxonomy" id="755307"/>
    <lineage>
        <taxon>Archaea</taxon>
        <taxon>Methanobacteriati</taxon>
        <taxon>Methanobacteriota</taxon>
        <taxon>Stenosarchaea group</taxon>
        <taxon>Halobacteria</taxon>
        <taxon>Halobacteriales</taxon>
        <taxon>Haloferacaceae</taxon>
        <taxon>Salinigranum</taxon>
    </lineage>
</organism>
<dbReference type="KEGG" id="srub:C2R22_11415"/>
<accession>A0A2I8VJU1</accession>
<name>A0A2I8VJU1_9EURY</name>
<dbReference type="Proteomes" id="UP000236584">
    <property type="component" value="Chromosome"/>
</dbReference>